<dbReference type="Proteomes" id="UP000181951">
    <property type="component" value="Unassembled WGS sequence"/>
</dbReference>
<feature type="transmembrane region" description="Helical" evidence="2">
    <location>
        <begin position="76"/>
        <end position="103"/>
    </location>
</feature>
<keyword evidence="2" id="KW-0472">Membrane</keyword>
<feature type="compositionally biased region" description="Low complexity" evidence="1">
    <location>
        <begin position="466"/>
        <end position="491"/>
    </location>
</feature>
<evidence type="ECO:0000256" key="2">
    <source>
        <dbReference type="SAM" id="Phobius"/>
    </source>
</evidence>
<dbReference type="InterPro" id="IPR052020">
    <property type="entry name" value="Cyclic_di-GMP/3'3'-cGAMP_PDE"/>
</dbReference>
<accession>A0A1H8H548</accession>
<dbReference type="PANTHER" id="PTHR45228:SF4">
    <property type="entry name" value="LIPOPROTEIN"/>
    <property type="match status" value="1"/>
</dbReference>
<dbReference type="InterPro" id="IPR006674">
    <property type="entry name" value="HD_domain"/>
</dbReference>
<keyword evidence="2" id="KW-1133">Transmembrane helix</keyword>
<gene>
    <name evidence="5" type="ORF">SAMN05216267_100643</name>
</gene>
<dbReference type="AlphaFoldDB" id="A0A1H8H548"/>
<protein>
    <submittedName>
        <fullName evidence="5">HD domain-containing protein</fullName>
    </submittedName>
</protein>
<dbReference type="SUPFAM" id="SSF109604">
    <property type="entry name" value="HD-domain/PDEase-like"/>
    <property type="match status" value="1"/>
</dbReference>
<keyword evidence="6" id="KW-1185">Reference proteome</keyword>
<feature type="transmembrane region" description="Helical" evidence="2">
    <location>
        <begin position="212"/>
        <end position="230"/>
    </location>
</feature>
<dbReference type="CDD" id="cd00077">
    <property type="entry name" value="HDc"/>
    <property type="match status" value="1"/>
</dbReference>
<organism evidence="5 6">
    <name type="scientific">Actinacidiphila rubida</name>
    <dbReference type="NCBI Taxonomy" id="310780"/>
    <lineage>
        <taxon>Bacteria</taxon>
        <taxon>Bacillati</taxon>
        <taxon>Actinomycetota</taxon>
        <taxon>Actinomycetes</taxon>
        <taxon>Kitasatosporales</taxon>
        <taxon>Streptomycetaceae</taxon>
        <taxon>Actinacidiphila</taxon>
    </lineage>
</organism>
<evidence type="ECO:0000259" key="3">
    <source>
        <dbReference type="PROSITE" id="PS51831"/>
    </source>
</evidence>
<dbReference type="InterPro" id="IPR037522">
    <property type="entry name" value="HD_GYP_dom"/>
</dbReference>
<evidence type="ECO:0000256" key="1">
    <source>
        <dbReference type="SAM" id="MobiDB-lite"/>
    </source>
</evidence>
<evidence type="ECO:0000259" key="4">
    <source>
        <dbReference type="PROSITE" id="PS51832"/>
    </source>
</evidence>
<feature type="region of interest" description="Disordered" evidence="1">
    <location>
        <begin position="422"/>
        <end position="491"/>
    </location>
</feature>
<sequence length="511" mass="52396">MAIVPIAPARRPLPREARVTVAAVCAAGLLCAAPAPVAGPPWPTVAVLAVLYALCEPGVLRRVTDGPHRPSAVGPFLPVLLAGALLLPPAAAALVAVPGSLAGRPAPWVRRCWRAAHLAVAVWAASLAARLLGGPAALRAGDLPYALLPAAAAAVVFCAAATALTGAVLVTAEHCPPSAAWGEPLLGALGPHLTYGMVALTTALLWLRGYGVFAAVLVPLPMYVACWVFARARRERAAHDATVRALVQAVDLKDPYTRGHSERVGRASALIAGELGMDGDRVDTLRLAGILHDVGKLGVPTRVLRKTGPLDPEERRLIQLHPEYGHEMTRGLAFLDEARAAILHHHERLDGSGYPHGLTGDQIPESARVVAVADAFDAMTSTRSYRPARSVAYAVAELHRCAGTQFDPPVVAALARALAQPAPPLPAQPPAAPGGDGSGPTPARPLPAPPPARAPHPSPTPPPAAAPRAAAPRAAAPRAAAPRAAAPRPRVVAQATALGEGLLVVAGVVGA</sequence>
<dbReference type="RefSeq" id="WP_075016479.1">
    <property type="nucleotide sequence ID" value="NZ_FODD01000006.1"/>
</dbReference>
<keyword evidence="2" id="KW-0812">Transmembrane</keyword>
<dbReference type="EMBL" id="FODD01000006">
    <property type="protein sequence ID" value="SEN50608.1"/>
    <property type="molecule type" value="Genomic_DNA"/>
</dbReference>
<feature type="domain" description="HD-GYP" evidence="4">
    <location>
        <begin position="235"/>
        <end position="430"/>
    </location>
</feature>
<dbReference type="STRING" id="310780.SAMN05216267_100643"/>
<evidence type="ECO:0000313" key="5">
    <source>
        <dbReference type="EMBL" id="SEN50608.1"/>
    </source>
</evidence>
<dbReference type="SMART" id="SM00471">
    <property type="entry name" value="HDc"/>
    <property type="match status" value="1"/>
</dbReference>
<reference evidence="5 6" key="1">
    <citation type="submission" date="2016-10" db="EMBL/GenBank/DDBJ databases">
        <authorList>
            <person name="de Groot N.N."/>
        </authorList>
    </citation>
    <scope>NUCLEOTIDE SEQUENCE [LARGE SCALE GENOMIC DNA]</scope>
    <source>
        <strain evidence="5 6">CGMCC 4.2026</strain>
    </source>
</reference>
<dbReference type="PROSITE" id="PS51831">
    <property type="entry name" value="HD"/>
    <property type="match status" value="1"/>
</dbReference>
<feature type="compositionally biased region" description="Pro residues" evidence="1">
    <location>
        <begin position="442"/>
        <end position="465"/>
    </location>
</feature>
<dbReference type="InterPro" id="IPR003607">
    <property type="entry name" value="HD/PDEase_dom"/>
</dbReference>
<feature type="transmembrane region" description="Helical" evidence="2">
    <location>
        <begin position="145"/>
        <end position="172"/>
    </location>
</feature>
<feature type="transmembrane region" description="Helical" evidence="2">
    <location>
        <begin position="115"/>
        <end position="133"/>
    </location>
</feature>
<feature type="transmembrane region" description="Helical" evidence="2">
    <location>
        <begin position="184"/>
        <end position="206"/>
    </location>
</feature>
<name>A0A1H8H548_9ACTN</name>
<feature type="compositionally biased region" description="Pro residues" evidence="1">
    <location>
        <begin position="422"/>
        <end position="432"/>
    </location>
</feature>
<dbReference type="PROSITE" id="PS51832">
    <property type="entry name" value="HD_GYP"/>
    <property type="match status" value="1"/>
</dbReference>
<feature type="domain" description="HD" evidence="3">
    <location>
        <begin position="257"/>
        <end position="379"/>
    </location>
</feature>
<evidence type="ECO:0000313" key="6">
    <source>
        <dbReference type="Proteomes" id="UP000181951"/>
    </source>
</evidence>
<dbReference type="PANTHER" id="PTHR45228">
    <property type="entry name" value="CYCLIC DI-GMP PHOSPHODIESTERASE TM_0186-RELATED"/>
    <property type="match status" value="1"/>
</dbReference>
<dbReference type="Pfam" id="PF13487">
    <property type="entry name" value="HD_5"/>
    <property type="match status" value="1"/>
</dbReference>
<proteinExistence type="predicted"/>
<dbReference type="Gene3D" id="1.10.3210.10">
    <property type="entry name" value="Hypothetical protein af1432"/>
    <property type="match status" value="1"/>
</dbReference>